<sequence>MADISGGMTHKTYYTQPVGTMVGKTRRVTVVEYMGRKAAEIRDWALVPTDFGGQEGEVPSSGIIVPLSEVVAIRKALEAIELDYGLTDEESA</sequence>
<evidence type="ECO:0008006" key="3">
    <source>
        <dbReference type="Google" id="ProtNLM"/>
    </source>
</evidence>
<dbReference type="EMBL" id="JBITGY010000001">
    <property type="protein sequence ID" value="MFI6495877.1"/>
    <property type="molecule type" value="Genomic_DNA"/>
</dbReference>
<dbReference type="Proteomes" id="UP001612741">
    <property type="component" value="Unassembled WGS sequence"/>
</dbReference>
<organism evidence="1 2">
    <name type="scientific">Nonomuraea typhae</name>
    <dbReference type="NCBI Taxonomy" id="2603600"/>
    <lineage>
        <taxon>Bacteria</taxon>
        <taxon>Bacillati</taxon>
        <taxon>Actinomycetota</taxon>
        <taxon>Actinomycetes</taxon>
        <taxon>Streptosporangiales</taxon>
        <taxon>Streptosporangiaceae</taxon>
        <taxon>Nonomuraea</taxon>
    </lineage>
</organism>
<gene>
    <name evidence="1" type="ORF">ACIBG2_00735</name>
</gene>
<reference evidence="1 2" key="1">
    <citation type="submission" date="2024-10" db="EMBL/GenBank/DDBJ databases">
        <title>The Natural Products Discovery Center: Release of the First 8490 Sequenced Strains for Exploring Actinobacteria Biosynthetic Diversity.</title>
        <authorList>
            <person name="Kalkreuter E."/>
            <person name="Kautsar S.A."/>
            <person name="Yang D."/>
            <person name="Bader C.D."/>
            <person name="Teijaro C.N."/>
            <person name="Fluegel L."/>
            <person name="Davis C.M."/>
            <person name="Simpson J.R."/>
            <person name="Lauterbach L."/>
            <person name="Steele A.D."/>
            <person name="Gui C."/>
            <person name="Meng S."/>
            <person name="Li G."/>
            <person name="Viehrig K."/>
            <person name="Ye F."/>
            <person name="Su P."/>
            <person name="Kiefer A.F."/>
            <person name="Nichols A."/>
            <person name="Cepeda A.J."/>
            <person name="Yan W."/>
            <person name="Fan B."/>
            <person name="Jiang Y."/>
            <person name="Adhikari A."/>
            <person name="Zheng C.-J."/>
            <person name="Schuster L."/>
            <person name="Cowan T.M."/>
            <person name="Smanski M.J."/>
            <person name="Chevrette M.G."/>
            <person name="De Carvalho L.P.S."/>
            <person name="Shen B."/>
        </authorList>
    </citation>
    <scope>NUCLEOTIDE SEQUENCE [LARGE SCALE GENOMIC DNA]</scope>
    <source>
        <strain evidence="1 2">NPDC050545</strain>
    </source>
</reference>
<name>A0ABW7YJ11_9ACTN</name>
<comment type="caution">
    <text evidence="1">The sequence shown here is derived from an EMBL/GenBank/DDBJ whole genome shotgun (WGS) entry which is preliminary data.</text>
</comment>
<proteinExistence type="predicted"/>
<keyword evidence="2" id="KW-1185">Reference proteome</keyword>
<dbReference type="RefSeq" id="WP_397077648.1">
    <property type="nucleotide sequence ID" value="NZ_JBITGY010000001.1"/>
</dbReference>
<accession>A0ABW7YJ11</accession>
<evidence type="ECO:0000313" key="1">
    <source>
        <dbReference type="EMBL" id="MFI6495877.1"/>
    </source>
</evidence>
<protein>
    <recommendedName>
        <fullName evidence="3">Transcriptional coactivator p15 (PC4) C-terminal domain-containing protein</fullName>
    </recommendedName>
</protein>
<evidence type="ECO:0000313" key="2">
    <source>
        <dbReference type="Proteomes" id="UP001612741"/>
    </source>
</evidence>